<evidence type="ECO:0000256" key="5">
    <source>
        <dbReference type="ARBA" id="ARBA00012040"/>
    </source>
</evidence>
<keyword evidence="9" id="KW-0560">Oxidoreductase</keyword>
<keyword evidence="17" id="KW-1185">Reference proteome</keyword>
<dbReference type="EMBL" id="JBGMEK010000021">
    <property type="protein sequence ID" value="MFA0811498.1"/>
    <property type="molecule type" value="Genomic_DNA"/>
</dbReference>
<evidence type="ECO:0000256" key="11">
    <source>
        <dbReference type="ARBA" id="ARBA00049247"/>
    </source>
</evidence>
<evidence type="ECO:0000259" key="12">
    <source>
        <dbReference type="Pfam" id="PF00441"/>
    </source>
</evidence>
<dbReference type="InterPro" id="IPR046373">
    <property type="entry name" value="Acyl-CoA_Oxase/DH_mid-dom_sf"/>
</dbReference>
<evidence type="ECO:0000256" key="4">
    <source>
        <dbReference type="ARBA" id="ARBA00012033"/>
    </source>
</evidence>
<comment type="catalytic activity">
    <reaction evidence="11">
        <text>a long-chain 2,3-saturated fatty acyl-CoA + oxidized [electron-transfer flavoprotein] + H(+) = a long-chain (2E)-enoyl-CoA + reduced [electron-transfer flavoprotein]</text>
        <dbReference type="Rhea" id="RHEA:17721"/>
        <dbReference type="Rhea" id="RHEA-COMP:10685"/>
        <dbReference type="Rhea" id="RHEA-COMP:10686"/>
        <dbReference type="ChEBI" id="CHEBI:15378"/>
        <dbReference type="ChEBI" id="CHEBI:57692"/>
        <dbReference type="ChEBI" id="CHEBI:58307"/>
        <dbReference type="ChEBI" id="CHEBI:83721"/>
        <dbReference type="ChEBI" id="CHEBI:83727"/>
        <dbReference type="EC" id="1.3.8.8"/>
    </reaction>
</comment>
<organism evidence="16 17">
    <name type="scientific">Microbulbifer epialgicus</name>
    <dbReference type="NCBI Taxonomy" id="393907"/>
    <lineage>
        <taxon>Bacteria</taxon>
        <taxon>Pseudomonadati</taxon>
        <taxon>Pseudomonadota</taxon>
        <taxon>Gammaproteobacteria</taxon>
        <taxon>Cellvibrionales</taxon>
        <taxon>Microbulbiferaceae</taxon>
        <taxon>Microbulbifer</taxon>
    </lineage>
</organism>
<dbReference type="InterPro" id="IPR036250">
    <property type="entry name" value="AcylCo_DH-like_C"/>
</dbReference>
<evidence type="ECO:0000313" key="16">
    <source>
        <dbReference type="EMBL" id="MFA0811498.1"/>
    </source>
</evidence>
<evidence type="ECO:0000256" key="10">
    <source>
        <dbReference type="ARBA" id="ARBA00047882"/>
    </source>
</evidence>
<dbReference type="SUPFAM" id="SSF56645">
    <property type="entry name" value="Acyl-CoA dehydrogenase NM domain-like"/>
    <property type="match status" value="1"/>
</dbReference>
<dbReference type="PANTHER" id="PTHR48083">
    <property type="entry name" value="MEDIUM-CHAIN SPECIFIC ACYL-COA DEHYDROGENASE, MITOCHONDRIAL-RELATED"/>
    <property type="match status" value="1"/>
</dbReference>
<name>A0ABV4P0P4_9GAMM</name>
<dbReference type="EC" id="1.3.8.8" evidence="5"/>
<comment type="cofactor">
    <cofactor evidence="1">
        <name>FAD</name>
        <dbReference type="ChEBI" id="CHEBI:57692"/>
    </cofactor>
</comment>
<dbReference type="InterPro" id="IPR013786">
    <property type="entry name" value="AcylCoA_DH/ox_N"/>
</dbReference>
<comment type="similarity">
    <text evidence="3">Belongs to the acyl-CoA dehydrogenase family.</text>
</comment>
<dbReference type="Proteomes" id="UP001569428">
    <property type="component" value="Unassembled WGS sequence"/>
</dbReference>
<gene>
    <name evidence="16" type="ORF">ACCI49_11270</name>
</gene>
<dbReference type="InterPro" id="IPR050741">
    <property type="entry name" value="Acyl-CoA_dehydrogenase"/>
</dbReference>
<evidence type="ECO:0000259" key="13">
    <source>
        <dbReference type="Pfam" id="PF02770"/>
    </source>
</evidence>
<feature type="domain" description="Acyl-CoA dehydrogenase C-terminal bacterial-type" evidence="15">
    <location>
        <begin position="462"/>
        <end position="740"/>
    </location>
</feature>
<dbReference type="InterPro" id="IPR009100">
    <property type="entry name" value="AcylCoA_DH/oxidase_NM_dom_sf"/>
</dbReference>
<comment type="caution">
    <text evidence="16">The sequence shown here is derived from an EMBL/GenBank/DDBJ whole genome shotgun (WGS) entry which is preliminary data.</text>
</comment>
<dbReference type="Pfam" id="PF02770">
    <property type="entry name" value="Acyl-CoA_dh_M"/>
    <property type="match status" value="1"/>
</dbReference>
<dbReference type="Gene3D" id="2.40.110.10">
    <property type="entry name" value="Butyryl-CoA Dehydrogenase, subunit A, domain 2"/>
    <property type="match status" value="1"/>
</dbReference>
<dbReference type="InterPro" id="IPR009075">
    <property type="entry name" value="AcylCo_DH/oxidase_C"/>
</dbReference>
<dbReference type="NCBIfam" id="NF007000">
    <property type="entry name" value="PRK09463.1"/>
    <property type="match status" value="1"/>
</dbReference>
<dbReference type="InterPro" id="IPR037069">
    <property type="entry name" value="AcylCoA_DH/ox_N_sf"/>
</dbReference>
<dbReference type="NCBIfam" id="NF009586">
    <property type="entry name" value="PRK13026.1"/>
    <property type="match status" value="1"/>
</dbReference>
<accession>A0ABV4P0P4</accession>
<dbReference type="Pfam" id="PF09317">
    <property type="entry name" value="ACDH_C"/>
    <property type="match status" value="1"/>
</dbReference>
<comment type="pathway">
    <text evidence="2">Lipid metabolism; fatty acid beta-oxidation.</text>
</comment>
<dbReference type="PANTHER" id="PTHR48083:SF33">
    <property type="entry name" value="ACYL-COENZYME A DEHYDROGENASE"/>
    <property type="match status" value="1"/>
</dbReference>
<protein>
    <recommendedName>
        <fullName evidence="6">Acyl-coenzyme A dehydrogenase</fullName>
        <ecNumber evidence="4">1.3.8.7</ecNumber>
        <ecNumber evidence="5">1.3.8.8</ecNumber>
    </recommendedName>
</protein>
<keyword evidence="8" id="KW-0274">FAD</keyword>
<dbReference type="Pfam" id="PF00441">
    <property type="entry name" value="Acyl-CoA_dh_1"/>
    <property type="match status" value="1"/>
</dbReference>
<feature type="domain" description="Acyl-CoA oxidase/dehydrogenase middle" evidence="13">
    <location>
        <begin position="185"/>
        <end position="276"/>
    </location>
</feature>
<feature type="domain" description="Acyl-CoA dehydrogenase/oxidase C-terminal" evidence="12">
    <location>
        <begin position="308"/>
        <end position="452"/>
    </location>
</feature>
<feature type="domain" description="Acyl-CoA dehydrogenase/oxidase N-terminal" evidence="14">
    <location>
        <begin position="76"/>
        <end position="180"/>
    </location>
</feature>
<proteinExistence type="inferred from homology"/>
<dbReference type="CDD" id="cd00567">
    <property type="entry name" value="ACAD"/>
    <property type="match status" value="1"/>
</dbReference>
<evidence type="ECO:0000256" key="2">
    <source>
        <dbReference type="ARBA" id="ARBA00005005"/>
    </source>
</evidence>
<dbReference type="RefSeq" id="WP_371839076.1">
    <property type="nucleotide sequence ID" value="NZ_JBGMEK010000021.1"/>
</dbReference>
<evidence type="ECO:0000256" key="3">
    <source>
        <dbReference type="ARBA" id="ARBA00009347"/>
    </source>
</evidence>
<evidence type="ECO:0000256" key="8">
    <source>
        <dbReference type="ARBA" id="ARBA00022827"/>
    </source>
</evidence>
<dbReference type="InterPro" id="IPR006091">
    <property type="entry name" value="Acyl-CoA_Oxase/DH_mid-dom"/>
</dbReference>
<evidence type="ECO:0000313" key="17">
    <source>
        <dbReference type="Proteomes" id="UP001569428"/>
    </source>
</evidence>
<evidence type="ECO:0000256" key="6">
    <source>
        <dbReference type="ARBA" id="ARBA00020144"/>
    </source>
</evidence>
<dbReference type="Gene3D" id="1.20.140.10">
    <property type="entry name" value="Butyryl-CoA Dehydrogenase, subunit A, domain 3"/>
    <property type="match status" value="1"/>
</dbReference>
<dbReference type="Gene3D" id="1.10.540.10">
    <property type="entry name" value="Acyl-CoA dehydrogenase/oxidase, N-terminal domain"/>
    <property type="match status" value="1"/>
</dbReference>
<sequence>MPIWKVKMSEWRKKYFTRPLLNIIRRVLPPISETEREAMEAGEVWWDAELLSGKPDWDQLLKMGPPELSEEEQAFLDGPTEELCQMVNDWQISYVDHSIPEHVWDFLRKHRFFGIIIPKKYGGLGFSPTAHAEIVTKISTRSNSVGVTVMVPNSLGPGELLLSHGTQEQKDHYLPRLADGSDIPCFALTSPQAGSDAASMIDRGEICYGEYKGEKVLGMRVNWHKRYITLGPVATVLGLAFKLYDPEHILGDQEALGITVALVPTDTPGITIGQRHLPAMQAFQNGPNWGKDVFIPMGWIIGGQENVGKGWEMLMSALAAGRGISLPSLSTGGAKMAARTTGAYARIREQFNVPVGRFEGVQRRLAEIASIAFVLDSAHKTTTRALDDGLKPAVITAIMKASATSGLRHAINDAMDIHAGKAIMDGPMNYLGNAYRAVPVAITVEGANLLTRSLMIFGQGAIRCHPYLLDEMLAAENPDEEEGLEQLDKLLPKHIWFQFKTLLRGIFHGWTVGLFASSPRNVGGAAKYYRQLNRYSAVLTLVTEVSLMSLGGELKRKELISSRLGDVLSQLYLLSCTLKRFYDDGNPKDDLPLLEYSMRDGLHKIEVNLLEVFQNFPRPFFGQLLHFLTMPWGHSIHTASDRQARACAELLLSPSKTRDRLTSGVFVGNPGDGVEIVEQAFLKVCATEKAREKLKRGGIRTLSRESVEDGLQRNLISDEEAEALIDAADAVDKAIQVDHFDHLGEAAGRVE</sequence>
<evidence type="ECO:0000259" key="14">
    <source>
        <dbReference type="Pfam" id="PF02771"/>
    </source>
</evidence>
<evidence type="ECO:0000256" key="9">
    <source>
        <dbReference type="ARBA" id="ARBA00023002"/>
    </source>
</evidence>
<evidence type="ECO:0000259" key="15">
    <source>
        <dbReference type="Pfam" id="PF09317"/>
    </source>
</evidence>
<dbReference type="Pfam" id="PF02771">
    <property type="entry name" value="Acyl-CoA_dh_N"/>
    <property type="match status" value="1"/>
</dbReference>
<keyword evidence="7" id="KW-0285">Flavoprotein</keyword>
<evidence type="ECO:0000256" key="7">
    <source>
        <dbReference type="ARBA" id="ARBA00022630"/>
    </source>
</evidence>
<comment type="catalytic activity">
    <reaction evidence="10">
        <text>a medium-chain 2,3-saturated fatty acyl-CoA + oxidized [electron-transfer flavoprotein] + H(+) = a medium-chain (2E)-enoyl-CoA + reduced [electron-transfer flavoprotein]</text>
        <dbReference type="Rhea" id="RHEA:14477"/>
        <dbReference type="Rhea" id="RHEA-COMP:10685"/>
        <dbReference type="Rhea" id="RHEA-COMP:10686"/>
        <dbReference type="ChEBI" id="CHEBI:15378"/>
        <dbReference type="ChEBI" id="CHEBI:57692"/>
        <dbReference type="ChEBI" id="CHEBI:58307"/>
        <dbReference type="ChEBI" id="CHEBI:83723"/>
        <dbReference type="ChEBI" id="CHEBI:83726"/>
        <dbReference type="EC" id="1.3.8.7"/>
    </reaction>
</comment>
<dbReference type="SUPFAM" id="SSF47203">
    <property type="entry name" value="Acyl-CoA dehydrogenase C-terminal domain-like"/>
    <property type="match status" value="1"/>
</dbReference>
<dbReference type="EC" id="1.3.8.7" evidence="4"/>
<evidence type="ECO:0000256" key="1">
    <source>
        <dbReference type="ARBA" id="ARBA00001974"/>
    </source>
</evidence>
<reference evidence="16 17" key="1">
    <citation type="submission" date="2024-08" db="EMBL/GenBank/DDBJ databases">
        <authorList>
            <person name="Ishaq N."/>
        </authorList>
    </citation>
    <scope>NUCLEOTIDE SEQUENCE [LARGE SCALE GENOMIC DNA]</scope>
    <source>
        <strain evidence="16 17">DSM 18651</strain>
    </source>
</reference>
<dbReference type="InterPro" id="IPR015396">
    <property type="entry name" value="FadE_C"/>
</dbReference>